<dbReference type="SMART" id="SM00858">
    <property type="entry name" value="SAF"/>
    <property type="match status" value="1"/>
</dbReference>
<organism evidence="3 4">
    <name type="scientific">Bradyrhizobium niftali</name>
    <dbReference type="NCBI Taxonomy" id="2560055"/>
    <lineage>
        <taxon>Bacteria</taxon>
        <taxon>Pseudomonadati</taxon>
        <taxon>Pseudomonadota</taxon>
        <taxon>Alphaproteobacteria</taxon>
        <taxon>Hyphomicrobiales</taxon>
        <taxon>Nitrobacteraceae</taxon>
        <taxon>Bradyrhizobium</taxon>
    </lineage>
</organism>
<gene>
    <name evidence="3" type="primary">cpaB</name>
    <name evidence="3" type="ORF">E4K65_03135</name>
</gene>
<feature type="domain" description="SAF" evidence="2">
    <location>
        <begin position="60"/>
        <end position="126"/>
    </location>
</feature>
<proteinExistence type="predicted"/>
<reference evidence="3 4" key="1">
    <citation type="submission" date="2019-03" db="EMBL/GenBank/DDBJ databases">
        <title>Bradyrhizobium diversity isolated from nodules of Chamaecrista fasciculata.</title>
        <authorList>
            <person name="Klepa M.S."/>
            <person name="Urquiaga M.O."/>
            <person name="Hungria M."/>
            <person name="Delamuta J.R."/>
        </authorList>
    </citation>
    <scope>NUCLEOTIDE SEQUENCE [LARGE SCALE GENOMIC DNA]</scope>
    <source>
        <strain evidence="3 4">CNPSo 3448</strain>
    </source>
</reference>
<protein>
    <submittedName>
        <fullName evidence="3">Flp pilus assembly protein CpaB</fullName>
    </submittedName>
</protein>
<dbReference type="InterPro" id="IPR031571">
    <property type="entry name" value="RcpC_dom"/>
</dbReference>
<accession>A0A4Y9M7U8</accession>
<name>A0A4Y9M7U8_9BRAD</name>
<dbReference type="NCBIfam" id="TIGR03177">
    <property type="entry name" value="pilus_cpaB"/>
    <property type="match status" value="1"/>
</dbReference>
<keyword evidence="1" id="KW-1133">Transmembrane helix</keyword>
<dbReference type="AlphaFoldDB" id="A0A4Y9M7U8"/>
<evidence type="ECO:0000256" key="1">
    <source>
        <dbReference type="SAM" id="Phobius"/>
    </source>
</evidence>
<dbReference type="InterPro" id="IPR013974">
    <property type="entry name" value="SAF"/>
</dbReference>
<comment type="caution">
    <text evidence="3">The sequence shown here is derived from an EMBL/GenBank/DDBJ whole genome shotgun (WGS) entry which is preliminary data.</text>
</comment>
<dbReference type="Pfam" id="PF08666">
    <property type="entry name" value="SAF"/>
    <property type="match status" value="1"/>
</dbReference>
<feature type="transmembrane region" description="Helical" evidence="1">
    <location>
        <begin position="16"/>
        <end position="37"/>
    </location>
</feature>
<keyword evidence="4" id="KW-1185">Reference proteome</keyword>
<sequence>MAFGPFSVEDFDMSSALRLSIITVLLLATAAFGLIAYNMNLPKQVPVAVTEQGPAPPSTVGYFVAARPLSRGTLARDEDFAVRSAPPERLPAGAILETPDAKAGLTGSLVRKFVEAGSPITLQDVLRPRDRGFLASVLAPDSRAISIKVDEESGVSGLIRPGDHVDVLLTQVFEKADPARRALSEVVLGNVRVIAIDQEIVQGGRTVSSLAGKQAQTVSLELAPDQVKKITVAKQIGTISLAVRAAVEQWDTADTGSMSSCDVSPEIARQNAVTGRTAAVVVHAGGQVKQYSVRKDSGDGDSMVNCDGSEVSRRGATMVVQAGKLLEKR</sequence>
<keyword evidence="1" id="KW-0812">Transmembrane</keyword>
<dbReference type="OrthoDB" id="163768at2"/>
<evidence type="ECO:0000313" key="4">
    <source>
        <dbReference type="Proteomes" id="UP000297966"/>
    </source>
</evidence>
<keyword evidence="1" id="KW-0472">Membrane</keyword>
<dbReference type="Pfam" id="PF16976">
    <property type="entry name" value="RcpC"/>
    <property type="match status" value="1"/>
</dbReference>
<dbReference type="InterPro" id="IPR017592">
    <property type="entry name" value="Pilus_assmbl_Flp-typ_CpaB"/>
</dbReference>
<evidence type="ECO:0000259" key="2">
    <source>
        <dbReference type="SMART" id="SM00858"/>
    </source>
</evidence>
<dbReference type="Proteomes" id="UP000297966">
    <property type="component" value="Unassembled WGS sequence"/>
</dbReference>
<dbReference type="EMBL" id="SPQT01000001">
    <property type="protein sequence ID" value="TFV51107.1"/>
    <property type="molecule type" value="Genomic_DNA"/>
</dbReference>
<evidence type="ECO:0000313" key="3">
    <source>
        <dbReference type="EMBL" id="TFV51107.1"/>
    </source>
</evidence>
<dbReference type="CDD" id="cd11614">
    <property type="entry name" value="SAF_CpaB_FlgA_like"/>
    <property type="match status" value="1"/>
</dbReference>